<keyword evidence="5 9" id="KW-0342">GTP-binding</keyword>
<organism evidence="12 13">
    <name type="scientific">Sinosporangium album</name>
    <dbReference type="NCBI Taxonomy" id="504805"/>
    <lineage>
        <taxon>Bacteria</taxon>
        <taxon>Bacillati</taxon>
        <taxon>Actinomycetota</taxon>
        <taxon>Actinomycetes</taxon>
        <taxon>Streptosporangiales</taxon>
        <taxon>Streptosporangiaceae</taxon>
        <taxon>Sinosporangium</taxon>
    </lineage>
</organism>
<feature type="compositionally biased region" description="Low complexity" evidence="10">
    <location>
        <begin position="467"/>
        <end position="478"/>
    </location>
</feature>
<feature type="compositionally biased region" description="Basic residues" evidence="10">
    <location>
        <begin position="444"/>
        <end position="459"/>
    </location>
</feature>
<sequence length="527" mass="56243">MFETLSDRLTSVFSSLRAKGRLSDADIDATCREIRIALLEADVALPVVKAFVAQVKERARGAEVSQALNPAQQVVKIVNDELIQILGGETRRLRHAKTPPSVIMLAGLQGAGKTTLAGKLARWLREQGHVPLLVACDLQRPNAVQQLQVMGERAEVAVYAPEPGNGVGDPVEVARRSIDHAVRQQHDVVVIDTAGRLGIDHEMMRQAADIRAAVDPDEVLFVVDAMIGQDAVTTAQAFMDGVGFDGVVLTKLDGDARGGAALSVRHITGKPIMFASTGEKLDDFDVFHPDRMASRILDMGDILTLIEQAQRTFDEQEAAKVAGKLASGDNFTLEDFLEQMMMVRRMGPIKNLLGMMPGMGQMRDQLNEIDDRHLDRIAAIIRSMTPAERTDPKIINGSRRARIASGSGVTVTEVGNLVIRFFEAQKMMKRVAGGMGIPGMPGGRKAKAAQQKKAKKGRRVSGDPRKAALGKAGAAAGAAAGGSDGPDGQAPTPPGLGALGNLGGKLPPGLQLPPGFDPSKLNFPKQK</sequence>
<evidence type="ECO:0000259" key="11">
    <source>
        <dbReference type="PROSITE" id="PS00300"/>
    </source>
</evidence>
<dbReference type="SUPFAM" id="SSF52540">
    <property type="entry name" value="P-loop containing nucleoside triphosphate hydrolases"/>
    <property type="match status" value="1"/>
</dbReference>
<feature type="binding site" evidence="9">
    <location>
        <begin position="107"/>
        <end position="114"/>
    </location>
    <ligand>
        <name>GTP</name>
        <dbReference type="ChEBI" id="CHEBI:37565"/>
    </ligand>
</feature>
<evidence type="ECO:0000256" key="7">
    <source>
        <dbReference type="ARBA" id="ARBA00023274"/>
    </source>
</evidence>
<evidence type="ECO:0000256" key="10">
    <source>
        <dbReference type="SAM" id="MobiDB-lite"/>
    </source>
</evidence>
<name>A0A1G7VD06_9ACTN</name>
<comment type="similarity">
    <text evidence="1 9">Belongs to the GTP-binding SRP family. SRP54 subfamily.</text>
</comment>
<feature type="compositionally biased region" description="Low complexity" evidence="10">
    <location>
        <begin position="504"/>
        <end position="514"/>
    </location>
</feature>
<evidence type="ECO:0000256" key="5">
    <source>
        <dbReference type="ARBA" id="ARBA00023134"/>
    </source>
</evidence>
<comment type="subunit">
    <text evidence="9">Part of the signal recognition particle protein translocation system, which is composed of SRP and FtsY.</text>
</comment>
<keyword evidence="3 9" id="KW-0378">Hydrolase</keyword>
<dbReference type="Pfam" id="PF02881">
    <property type="entry name" value="SRP54_N"/>
    <property type="match status" value="1"/>
</dbReference>
<evidence type="ECO:0000256" key="9">
    <source>
        <dbReference type="HAMAP-Rule" id="MF_00306"/>
    </source>
</evidence>
<dbReference type="HAMAP" id="MF_00306">
    <property type="entry name" value="SRP54"/>
    <property type="match status" value="1"/>
</dbReference>
<gene>
    <name evidence="9" type="primary">ffh</name>
    <name evidence="12" type="ORF">SAMN05421505_105224</name>
</gene>
<dbReference type="CDD" id="cd18539">
    <property type="entry name" value="SRP_G"/>
    <property type="match status" value="1"/>
</dbReference>
<evidence type="ECO:0000256" key="3">
    <source>
        <dbReference type="ARBA" id="ARBA00022801"/>
    </source>
</evidence>
<accession>A0A1G7VD06</accession>
<evidence type="ECO:0000256" key="1">
    <source>
        <dbReference type="ARBA" id="ARBA00005450"/>
    </source>
</evidence>
<dbReference type="GO" id="GO:0005525">
    <property type="term" value="F:GTP binding"/>
    <property type="evidence" value="ECO:0007669"/>
    <property type="project" value="UniProtKB-UniRule"/>
</dbReference>
<dbReference type="PROSITE" id="PS00300">
    <property type="entry name" value="SRP54"/>
    <property type="match status" value="1"/>
</dbReference>
<comment type="function">
    <text evidence="9">Involved in targeting and insertion of nascent membrane proteins into the cytoplasmic membrane. Binds to the hydrophobic signal sequence of the ribosome-nascent chain (RNC) as it emerges from the ribosomes. The SRP-RNC complex is then targeted to the cytoplasmic membrane where it interacts with the SRP receptor FtsY.</text>
</comment>
<dbReference type="Pfam" id="PF02978">
    <property type="entry name" value="SRP_SPB"/>
    <property type="match status" value="1"/>
</dbReference>
<protein>
    <recommendedName>
        <fullName evidence="9">Signal recognition particle protein</fullName>
        <ecNumber evidence="9">3.6.5.4</ecNumber>
    </recommendedName>
    <alternativeName>
        <fullName evidence="9">Fifty-four homolog</fullName>
    </alternativeName>
</protein>
<dbReference type="InterPro" id="IPR003593">
    <property type="entry name" value="AAA+_ATPase"/>
</dbReference>
<reference evidence="12 13" key="1">
    <citation type="submission" date="2016-10" db="EMBL/GenBank/DDBJ databases">
        <authorList>
            <person name="de Groot N.N."/>
        </authorList>
    </citation>
    <scope>NUCLEOTIDE SEQUENCE [LARGE SCALE GENOMIC DNA]</scope>
    <source>
        <strain evidence="12 13">CPCC 201354</strain>
    </source>
</reference>
<feature type="binding site" evidence="9">
    <location>
        <begin position="250"/>
        <end position="253"/>
    </location>
    <ligand>
        <name>GTP</name>
        <dbReference type="ChEBI" id="CHEBI:37565"/>
    </ligand>
</feature>
<dbReference type="Proteomes" id="UP000198923">
    <property type="component" value="Unassembled WGS sequence"/>
</dbReference>
<dbReference type="STRING" id="504805.SAMN05421505_105224"/>
<evidence type="ECO:0000313" key="12">
    <source>
        <dbReference type="EMBL" id="SDG57712.1"/>
    </source>
</evidence>
<evidence type="ECO:0000256" key="8">
    <source>
        <dbReference type="ARBA" id="ARBA00048027"/>
    </source>
</evidence>
<dbReference type="RefSeq" id="WP_093169621.1">
    <property type="nucleotide sequence ID" value="NZ_FNCN01000005.1"/>
</dbReference>
<dbReference type="InterPro" id="IPR004125">
    <property type="entry name" value="Signal_recog_particle_SRP54_M"/>
</dbReference>
<dbReference type="AlphaFoldDB" id="A0A1G7VD06"/>
<dbReference type="EC" id="3.6.5.4" evidence="9"/>
<comment type="catalytic activity">
    <reaction evidence="8 9">
        <text>GTP + H2O = GDP + phosphate + H(+)</text>
        <dbReference type="Rhea" id="RHEA:19669"/>
        <dbReference type="ChEBI" id="CHEBI:15377"/>
        <dbReference type="ChEBI" id="CHEBI:15378"/>
        <dbReference type="ChEBI" id="CHEBI:37565"/>
        <dbReference type="ChEBI" id="CHEBI:43474"/>
        <dbReference type="ChEBI" id="CHEBI:58189"/>
        <dbReference type="EC" id="3.6.5.4"/>
    </reaction>
</comment>
<dbReference type="NCBIfam" id="TIGR00959">
    <property type="entry name" value="ffh"/>
    <property type="match status" value="1"/>
</dbReference>
<evidence type="ECO:0000256" key="4">
    <source>
        <dbReference type="ARBA" id="ARBA00022884"/>
    </source>
</evidence>
<feature type="binding site" evidence="9">
    <location>
        <begin position="192"/>
        <end position="196"/>
    </location>
    <ligand>
        <name>GTP</name>
        <dbReference type="ChEBI" id="CHEBI:37565"/>
    </ligand>
</feature>
<dbReference type="SMART" id="SM00963">
    <property type="entry name" value="SRP54_N"/>
    <property type="match status" value="1"/>
</dbReference>
<dbReference type="EMBL" id="FNCN01000005">
    <property type="protein sequence ID" value="SDG57712.1"/>
    <property type="molecule type" value="Genomic_DNA"/>
</dbReference>
<dbReference type="SMART" id="SM00382">
    <property type="entry name" value="AAA"/>
    <property type="match status" value="1"/>
</dbReference>
<dbReference type="Gene3D" id="3.40.50.300">
    <property type="entry name" value="P-loop containing nucleotide triphosphate hydrolases"/>
    <property type="match status" value="1"/>
</dbReference>
<proteinExistence type="inferred from homology"/>
<feature type="domain" description="SRP54-type proteins GTP-binding" evidence="11">
    <location>
        <begin position="271"/>
        <end position="284"/>
    </location>
</feature>
<keyword evidence="4 9" id="KW-0694">RNA-binding</keyword>
<dbReference type="PANTHER" id="PTHR11564">
    <property type="entry name" value="SIGNAL RECOGNITION PARTICLE 54K PROTEIN SRP54"/>
    <property type="match status" value="1"/>
</dbReference>
<dbReference type="SUPFAM" id="SSF47446">
    <property type="entry name" value="Signal peptide-binding domain"/>
    <property type="match status" value="1"/>
</dbReference>
<evidence type="ECO:0000256" key="2">
    <source>
        <dbReference type="ARBA" id="ARBA00022741"/>
    </source>
</evidence>
<evidence type="ECO:0000256" key="6">
    <source>
        <dbReference type="ARBA" id="ARBA00023135"/>
    </source>
</evidence>
<comment type="domain">
    <text evidence="9">Composed of three domains: the N-terminal N domain, which is responsible for interactions with the ribosome, the central G domain, which binds GTP, and the C-terminal M domain, which binds the RNA and the signal sequence of the RNC.</text>
</comment>
<dbReference type="InterPro" id="IPR036891">
    <property type="entry name" value="Signal_recog_part_SRP54_M_sf"/>
</dbReference>
<dbReference type="InterPro" id="IPR042101">
    <property type="entry name" value="SRP54_N_sf"/>
</dbReference>
<dbReference type="Gene3D" id="1.20.120.140">
    <property type="entry name" value="Signal recognition particle SRP54, nucleotide-binding domain"/>
    <property type="match status" value="1"/>
</dbReference>
<dbReference type="OrthoDB" id="9804720at2"/>
<evidence type="ECO:0000313" key="13">
    <source>
        <dbReference type="Proteomes" id="UP000198923"/>
    </source>
</evidence>
<dbReference type="GO" id="GO:0048500">
    <property type="term" value="C:signal recognition particle"/>
    <property type="evidence" value="ECO:0007669"/>
    <property type="project" value="UniProtKB-UniRule"/>
</dbReference>
<dbReference type="PANTHER" id="PTHR11564:SF5">
    <property type="entry name" value="SIGNAL RECOGNITION PARTICLE SUBUNIT SRP54"/>
    <property type="match status" value="1"/>
</dbReference>
<dbReference type="InterPro" id="IPR013822">
    <property type="entry name" value="Signal_recog_particl_SRP54_hlx"/>
</dbReference>
<keyword evidence="2 9" id="KW-0547">Nucleotide-binding</keyword>
<dbReference type="InterPro" id="IPR000897">
    <property type="entry name" value="SRP54_GTPase_dom"/>
</dbReference>
<dbReference type="InterPro" id="IPR022941">
    <property type="entry name" value="SRP54"/>
</dbReference>
<dbReference type="Pfam" id="PF00448">
    <property type="entry name" value="SRP54"/>
    <property type="match status" value="1"/>
</dbReference>
<keyword evidence="6 9" id="KW-0733">Signal recognition particle</keyword>
<dbReference type="GO" id="GO:0006614">
    <property type="term" value="P:SRP-dependent cotranslational protein targeting to membrane"/>
    <property type="evidence" value="ECO:0007669"/>
    <property type="project" value="InterPro"/>
</dbReference>
<dbReference type="SMART" id="SM00962">
    <property type="entry name" value="SRP54"/>
    <property type="match status" value="1"/>
</dbReference>
<dbReference type="GO" id="GO:0003924">
    <property type="term" value="F:GTPase activity"/>
    <property type="evidence" value="ECO:0007669"/>
    <property type="project" value="UniProtKB-UniRule"/>
</dbReference>
<feature type="region of interest" description="Disordered" evidence="10">
    <location>
        <begin position="435"/>
        <end position="527"/>
    </location>
</feature>
<dbReference type="GO" id="GO:0008312">
    <property type="term" value="F:7S RNA binding"/>
    <property type="evidence" value="ECO:0007669"/>
    <property type="project" value="InterPro"/>
</dbReference>
<dbReference type="InterPro" id="IPR027417">
    <property type="entry name" value="P-loop_NTPase"/>
</dbReference>
<dbReference type="InterPro" id="IPR004780">
    <property type="entry name" value="SRP"/>
</dbReference>
<keyword evidence="7 9" id="KW-0687">Ribonucleoprotein</keyword>
<comment type="subcellular location">
    <subcellularLocation>
        <location evidence="9">Cytoplasm</location>
    </subcellularLocation>
    <text evidence="9">The SRP-RNC complex is targeted to the cytoplasmic membrane.</text>
</comment>
<dbReference type="FunFam" id="3.40.50.300:FF:000022">
    <property type="entry name" value="Signal recognition particle 54 kDa subunit"/>
    <property type="match status" value="1"/>
</dbReference>
<keyword evidence="13" id="KW-1185">Reference proteome</keyword>
<dbReference type="Gene3D" id="1.10.260.30">
    <property type="entry name" value="Signal recognition particle, SRP54 subunit, M-domain"/>
    <property type="match status" value="1"/>
</dbReference>
<keyword evidence="9" id="KW-0963">Cytoplasm</keyword>